<accession>A0AAU9MWV9</accession>
<gene>
    <name evidence="1" type="ORF">LVIROSA_LOCUS16761</name>
</gene>
<dbReference type="AlphaFoldDB" id="A0AAU9MWV9"/>
<dbReference type="EMBL" id="CAKMRJ010003254">
    <property type="protein sequence ID" value="CAH1429941.1"/>
    <property type="molecule type" value="Genomic_DNA"/>
</dbReference>
<protein>
    <submittedName>
        <fullName evidence="1">Uncharacterized protein</fullName>
    </submittedName>
</protein>
<keyword evidence="2" id="KW-1185">Reference proteome</keyword>
<sequence length="122" mass="14380">MGTTGRDICDYGVDPTSMKRIGMIYFSRRVIQKKRKKDRYFQATKAMKNIHKQFCERKSSSSFFFFLLRTRRTQRKTLTTNCFSAFSLSHCLQFSFPATPHTLGSRRSEPFRVGVMKKCQIR</sequence>
<evidence type="ECO:0000313" key="1">
    <source>
        <dbReference type="EMBL" id="CAH1429941.1"/>
    </source>
</evidence>
<organism evidence="1 2">
    <name type="scientific">Lactuca virosa</name>
    <dbReference type="NCBI Taxonomy" id="75947"/>
    <lineage>
        <taxon>Eukaryota</taxon>
        <taxon>Viridiplantae</taxon>
        <taxon>Streptophyta</taxon>
        <taxon>Embryophyta</taxon>
        <taxon>Tracheophyta</taxon>
        <taxon>Spermatophyta</taxon>
        <taxon>Magnoliopsida</taxon>
        <taxon>eudicotyledons</taxon>
        <taxon>Gunneridae</taxon>
        <taxon>Pentapetalae</taxon>
        <taxon>asterids</taxon>
        <taxon>campanulids</taxon>
        <taxon>Asterales</taxon>
        <taxon>Asteraceae</taxon>
        <taxon>Cichorioideae</taxon>
        <taxon>Cichorieae</taxon>
        <taxon>Lactucinae</taxon>
        <taxon>Lactuca</taxon>
    </lineage>
</organism>
<reference evidence="1 2" key="1">
    <citation type="submission" date="2022-01" db="EMBL/GenBank/DDBJ databases">
        <authorList>
            <person name="Xiong W."/>
            <person name="Schranz E."/>
        </authorList>
    </citation>
    <scope>NUCLEOTIDE SEQUENCE [LARGE SCALE GENOMIC DNA]</scope>
</reference>
<comment type="caution">
    <text evidence="1">The sequence shown here is derived from an EMBL/GenBank/DDBJ whole genome shotgun (WGS) entry which is preliminary data.</text>
</comment>
<proteinExistence type="predicted"/>
<dbReference type="Proteomes" id="UP001157418">
    <property type="component" value="Unassembled WGS sequence"/>
</dbReference>
<name>A0AAU9MWV9_9ASTR</name>
<evidence type="ECO:0000313" key="2">
    <source>
        <dbReference type="Proteomes" id="UP001157418"/>
    </source>
</evidence>